<sequence length="50" mass="5636">MLARFDVCPVTNKRGNHLLASYPMLRSGTVVKDVNTVLGQFQSNWSQIKN</sequence>
<dbReference type="AlphaFoldDB" id="A0A1C3JNM9"/>
<dbReference type="EMBL" id="FLRA01000003">
    <property type="protein sequence ID" value="SBT16755.1"/>
    <property type="molecule type" value="Genomic_DNA"/>
</dbReference>
<reference evidence="1 4" key="2">
    <citation type="submission" date="2016-06" db="EMBL/GenBank/DDBJ databases">
        <authorList>
            <person name="Kjaerup R.B."/>
            <person name="Dalgaard T.S."/>
            <person name="Juul-Madsen H.R."/>
        </authorList>
    </citation>
    <scope>NUCLEOTIDE SEQUENCE [LARGE SCALE GENOMIC DNA]</scope>
    <source>
        <strain evidence="1 4">CECT 5115</strain>
    </source>
</reference>
<evidence type="ECO:0000313" key="3">
    <source>
        <dbReference type="Proteomes" id="UP000092840"/>
    </source>
</evidence>
<dbReference type="Proteomes" id="UP000092871">
    <property type="component" value="Unassembled WGS sequence"/>
</dbReference>
<organism evidence="1 4">
    <name type="scientific">Marinomonas gallaica</name>
    <dbReference type="NCBI Taxonomy" id="1806667"/>
    <lineage>
        <taxon>Bacteria</taxon>
        <taxon>Pseudomonadati</taxon>
        <taxon>Pseudomonadota</taxon>
        <taxon>Gammaproteobacteria</taxon>
        <taxon>Oceanospirillales</taxon>
        <taxon>Oceanospirillaceae</taxon>
        <taxon>Marinomonas</taxon>
    </lineage>
</organism>
<reference evidence="2 3" key="1">
    <citation type="submission" date="2016-06" db="EMBL/GenBank/DDBJ databases">
        <authorList>
            <person name="Rodrigo-Torres L."/>
            <person name="Arahal D.R."/>
        </authorList>
    </citation>
    <scope>NUCLEOTIDE SEQUENCE [LARGE SCALE GENOMIC DNA]</scope>
    <source>
        <strain evidence="2 3">CECT 5116</strain>
    </source>
</reference>
<evidence type="ECO:0000313" key="2">
    <source>
        <dbReference type="EMBL" id="SBT20471.1"/>
    </source>
</evidence>
<dbReference type="EMBL" id="FLRB01000006">
    <property type="protein sequence ID" value="SBT20471.1"/>
    <property type="molecule type" value="Genomic_DNA"/>
</dbReference>
<gene>
    <name evidence="1" type="ORF">MGA5115_00839</name>
    <name evidence="2" type="ORF">MGA5116_01057</name>
</gene>
<dbReference type="Proteomes" id="UP000092840">
    <property type="component" value="Unassembled WGS sequence"/>
</dbReference>
<accession>A0A1C3JNM9</accession>
<protein>
    <submittedName>
        <fullName evidence="1">Uncharacterized protein</fullName>
    </submittedName>
</protein>
<evidence type="ECO:0000313" key="1">
    <source>
        <dbReference type="EMBL" id="SBT16755.1"/>
    </source>
</evidence>
<name>A0A1C3JNM9_9GAMM</name>
<proteinExistence type="predicted"/>
<keyword evidence="3" id="KW-1185">Reference proteome</keyword>
<evidence type="ECO:0000313" key="4">
    <source>
        <dbReference type="Proteomes" id="UP000092871"/>
    </source>
</evidence>